<organism evidence="2 3">
    <name type="scientific">Aureliella helgolandensis</name>
    <dbReference type="NCBI Taxonomy" id="2527968"/>
    <lineage>
        <taxon>Bacteria</taxon>
        <taxon>Pseudomonadati</taxon>
        <taxon>Planctomycetota</taxon>
        <taxon>Planctomycetia</taxon>
        <taxon>Pirellulales</taxon>
        <taxon>Pirellulaceae</taxon>
        <taxon>Aureliella</taxon>
    </lineage>
</organism>
<dbReference type="EMBL" id="CP036298">
    <property type="protein sequence ID" value="QDV25219.1"/>
    <property type="molecule type" value="Genomic_DNA"/>
</dbReference>
<evidence type="ECO:0000256" key="1">
    <source>
        <dbReference type="SAM" id="SignalP"/>
    </source>
</evidence>
<proteinExistence type="predicted"/>
<evidence type="ECO:0000313" key="2">
    <source>
        <dbReference type="EMBL" id="QDV25219.1"/>
    </source>
</evidence>
<gene>
    <name evidence="2" type="ORF">Q31a_35420</name>
</gene>
<dbReference type="KEGG" id="ahel:Q31a_35420"/>
<dbReference type="Proteomes" id="UP000318017">
    <property type="component" value="Chromosome"/>
</dbReference>
<dbReference type="RefSeq" id="WP_145080009.1">
    <property type="nucleotide sequence ID" value="NZ_CP036298.1"/>
</dbReference>
<protein>
    <recommendedName>
        <fullName evidence="4">Methane oxygenase PmoA</fullName>
    </recommendedName>
</protein>
<dbReference type="Pfam" id="PF14100">
    <property type="entry name" value="DUF6807"/>
    <property type="match status" value="1"/>
</dbReference>
<reference evidence="2 3" key="1">
    <citation type="submission" date="2019-02" db="EMBL/GenBank/DDBJ databases">
        <title>Deep-cultivation of Planctomycetes and their phenomic and genomic characterization uncovers novel biology.</title>
        <authorList>
            <person name="Wiegand S."/>
            <person name="Jogler M."/>
            <person name="Boedeker C."/>
            <person name="Pinto D."/>
            <person name="Vollmers J."/>
            <person name="Rivas-Marin E."/>
            <person name="Kohn T."/>
            <person name="Peeters S.H."/>
            <person name="Heuer A."/>
            <person name="Rast P."/>
            <person name="Oberbeckmann S."/>
            <person name="Bunk B."/>
            <person name="Jeske O."/>
            <person name="Meyerdierks A."/>
            <person name="Storesund J.E."/>
            <person name="Kallscheuer N."/>
            <person name="Luecker S."/>
            <person name="Lage O.M."/>
            <person name="Pohl T."/>
            <person name="Merkel B.J."/>
            <person name="Hornburger P."/>
            <person name="Mueller R.-W."/>
            <person name="Bruemmer F."/>
            <person name="Labrenz M."/>
            <person name="Spormann A.M."/>
            <person name="Op den Camp H."/>
            <person name="Overmann J."/>
            <person name="Amann R."/>
            <person name="Jetten M.S.M."/>
            <person name="Mascher T."/>
            <person name="Medema M.H."/>
            <person name="Devos D.P."/>
            <person name="Kaster A.-K."/>
            <person name="Ovreas L."/>
            <person name="Rohde M."/>
            <person name="Galperin M.Y."/>
            <person name="Jogler C."/>
        </authorList>
    </citation>
    <scope>NUCLEOTIDE SEQUENCE [LARGE SCALE GENOMIC DNA]</scope>
    <source>
        <strain evidence="2 3">Q31a</strain>
    </source>
</reference>
<evidence type="ECO:0000313" key="3">
    <source>
        <dbReference type="Proteomes" id="UP000318017"/>
    </source>
</evidence>
<name>A0A518G9H1_9BACT</name>
<sequence precursor="true">MFHLQRSRPARLLAIAACLLLCTAGLHAEEGFSISCKASKVTISYNGELVTNYLFRDSDARKPYFWPVIGPTGKSMTRAFPMETVDGEQHDHPHHRGIWFGHQGVAGTDNWLEIASKNFEGAQQESFLASLGSINHTAFTRISADSDAAIIESENDYLDSSGKQLMADRRSMIFRMSDDKLVLDFNIALIAQYGDVELEDKKDAGLNVRVPTSMSLKDGEGHIVNSVGDRDDATWSKSAAWVDYHGPVEGEHLGIAFLNHPSSFRYPTRWHVRDYGLFTANPFGPKSLDENAESGTFTLKNGKHVHLRHRIIIHQGDEKTADIAAAFRDYAASPAIGD</sequence>
<dbReference type="InterPro" id="IPR029475">
    <property type="entry name" value="DUF6807"/>
</dbReference>
<feature type="chain" id="PRO_5021863216" description="Methane oxygenase PmoA" evidence="1">
    <location>
        <begin position="29"/>
        <end position="338"/>
    </location>
</feature>
<keyword evidence="3" id="KW-1185">Reference proteome</keyword>
<evidence type="ECO:0008006" key="4">
    <source>
        <dbReference type="Google" id="ProtNLM"/>
    </source>
</evidence>
<feature type="signal peptide" evidence="1">
    <location>
        <begin position="1"/>
        <end position="28"/>
    </location>
</feature>
<accession>A0A518G9H1</accession>
<keyword evidence="1" id="KW-0732">Signal</keyword>
<dbReference type="AlphaFoldDB" id="A0A518G9H1"/>
<dbReference type="OrthoDB" id="242279at2"/>